<name>A0A9P7W4J5_9AGAR</name>
<comment type="caution">
    <text evidence="2">The sequence shown here is derived from an EMBL/GenBank/DDBJ whole genome shotgun (WGS) entry which is preliminary data.</text>
</comment>
<sequence>MANCFPKHEGQSLSYWLQGVRSNPLLDHRTTEELPKEADVVIIGSGATGAITALELFSGPNPPKSIVMLEAREMCSGATGRNAGHCKPDQWRGFKTYQSRFGSEQALKILANEQETFERVVAYIRKYNVDCDLWVGKTLDVAIDEQVAARAASIFEHFRAAGGNVDHVEYITDRTEAIKRSRINNAVSVFSWDAASLYPWKLVAHVITTCLSKGLNLQTWTPVNSVSLSGVSQNWVVSTERGSIATPTIVHATNAYASALLPEFRNIIQPTPHMCNKVVPPRSWSGTKALENSYGVLCPDGALYSINPRATSDGIILFGGSNPGQHALLKYLQEHPDERTNDGLTNFAPVTKAVDDFIQSEFAGWGFASAPGEGLDYSWSGILGMSADGLPYVGQIPGKPGQWICAGHNGHGMARIFTTAPGLVKLIQGGTWADTGLPECFELTPERLQRLSKVDSNGLHHVRCTV</sequence>
<proteinExistence type="predicted"/>
<dbReference type="PANTHER" id="PTHR13847">
    <property type="entry name" value="SARCOSINE DEHYDROGENASE-RELATED"/>
    <property type="match status" value="1"/>
</dbReference>
<dbReference type="EMBL" id="MU250523">
    <property type="protein sequence ID" value="KAG7452507.1"/>
    <property type="molecule type" value="Genomic_DNA"/>
</dbReference>
<keyword evidence="3" id="KW-1185">Reference proteome</keyword>
<dbReference type="AlphaFoldDB" id="A0A9P7W4J5"/>
<dbReference type="InterPro" id="IPR006076">
    <property type="entry name" value="FAD-dep_OxRdtase"/>
</dbReference>
<feature type="domain" description="FAD dependent oxidoreductase" evidence="1">
    <location>
        <begin position="39"/>
        <end position="415"/>
    </location>
</feature>
<protein>
    <submittedName>
        <fullName evidence="2">DAO-domain-containing protein</fullName>
    </submittedName>
</protein>
<dbReference type="Pfam" id="PF01266">
    <property type="entry name" value="DAO"/>
    <property type="match status" value="1"/>
</dbReference>
<evidence type="ECO:0000259" key="1">
    <source>
        <dbReference type="Pfam" id="PF01266"/>
    </source>
</evidence>
<dbReference type="PANTHER" id="PTHR13847:SF260">
    <property type="entry name" value="FAD DEPENDENT OXIDOREDUCTASE DOMAIN-CONTAINING PROTEIN"/>
    <property type="match status" value="1"/>
</dbReference>
<dbReference type="SUPFAM" id="SSF51905">
    <property type="entry name" value="FAD/NAD(P)-binding domain"/>
    <property type="match status" value="1"/>
</dbReference>
<organism evidence="2 3">
    <name type="scientific">Guyanagaster necrorhizus</name>
    <dbReference type="NCBI Taxonomy" id="856835"/>
    <lineage>
        <taxon>Eukaryota</taxon>
        <taxon>Fungi</taxon>
        <taxon>Dikarya</taxon>
        <taxon>Basidiomycota</taxon>
        <taxon>Agaricomycotina</taxon>
        <taxon>Agaricomycetes</taxon>
        <taxon>Agaricomycetidae</taxon>
        <taxon>Agaricales</taxon>
        <taxon>Marasmiineae</taxon>
        <taxon>Physalacriaceae</taxon>
        <taxon>Guyanagaster</taxon>
    </lineage>
</organism>
<accession>A0A9P7W4J5</accession>
<reference evidence="2" key="1">
    <citation type="submission" date="2020-11" db="EMBL/GenBank/DDBJ databases">
        <title>Adaptations for nitrogen fixation in a non-lichenized fungal sporocarp promotes dispersal by wood-feeding termites.</title>
        <authorList>
            <consortium name="DOE Joint Genome Institute"/>
            <person name="Koch R.A."/>
            <person name="Yoon G."/>
            <person name="Arayal U."/>
            <person name="Lail K."/>
            <person name="Amirebrahimi M."/>
            <person name="Labutti K."/>
            <person name="Lipzen A."/>
            <person name="Riley R."/>
            <person name="Barry K."/>
            <person name="Henrissat B."/>
            <person name="Grigoriev I.V."/>
            <person name="Herr J.R."/>
            <person name="Aime M.C."/>
        </authorList>
    </citation>
    <scope>NUCLEOTIDE SEQUENCE</scope>
    <source>
        <strain evidence="2">MCA 3950</strain>
    </source>
</reference>
<dbReference type="Proteomes" id="UP000812287">
    <property type="component" value="Unassembled WGS sequence"/>
</dbReference>
<dbReference type="InterPro" id="IPR036188">
    <property type="entry name" value="FAD/NAD-bd_sf"/>
</dbReference>
<dbReference type="Gene3D" id="3.50.50.60">
    <property type="entry name" value="FAD/NAD(P)-binding domain"/>
    <property type="match status" value="1"/>
</dbReference>
<dbReference type="GO" id="GO:0005737">
    <property type="term" value="C:cytoplasm"/>
    <property type="evidence" value="ECO:0007669"/>
    <property type="project" value="TreeGrafter"/>
</dbReference>
<dbReference type="RefSeq" id="XP_043046007.1">
    <property type="nucleotide sequence ID" value="XM_043181504.1"/>
</dbReference>
<dbReference type="GeneID" id="66103800"/>
<evidence type="ECO:0000313" key="2">
    <source>
        <dbReference type="EMBL" id="KAG7452507.1"/>
    </source>
</evidence>
<dbReference type="Gene3D" id="3.30.9.10">
    <property type="entry name" value="D-Amino Acid Oxidase, subunit A, domain 2"/>
    <property type="match status" value="1"/>
</dbReference>
<gene>
    <name evidence="2" type="ORF">BT62DRAFT_5818</name>
</gene>
<dbReference type="OrthoDB" id="429143at2759"/>
<evidence type="ECO:0000313" key="3">
    <source>
        <dbReference type="Proteomes" id="UP000812287"/>
    </source>
</evidence>